<accession>A0A4S5BMV7</accession>
<comment type="caution">
    <text evidence="4">The sequence shown here is derived from an EMBL/GenBank/DDBJ whole genome shotgun (WGS) entry which is preliminary data.</text>
</comment>
<reference evidence="4 5" key="1">
    <citation type="submission" date="2019-04" db="EMBL/GenBank/DDBJ databases">
        <title>Lampropedia sp YIM MLB12 draf genome.</title>
        <authorList>
            <person name="Wang Y.-X."/>
        </authorList>
    </citation>
    <scope>NUCLEOTIDE SEQUENCE [LARGE SCALE GENOMIC DNA]</scope>
    <source>
        <strain evidence="4 5">YIM MLB12</strain>
    </source>
</reference>
<keyword evidence="5" id="KW-1185">Reference proteome</keyword>
<feature type="chain" id="PRO_5020922825" evidence="3">
    <location>
        <begin position="19"/>
        <end position="494"/>
    </location>
</feature>
<dbReference type="OrthoDB" id="9770517at2"/>
<dbReference type="GO" id="GO:0015562">
    <property type="term" value="F:efflux transmembrane transporter activity"/>
    <property type="evidence" value="ECO:0007669"/>
    <property type="project" value="InterPro"/>
</dbReference>
<sequence>MVLLRFFIVKFQFSSAFLATGAAGLIAGCAAPPQPVLDQRMPAQWTQPVPESADAQTLGVEQLHGWWQRLGDPSLNALVDQALARNLSLGQAQDLLQAQRIVLGVANTPYLPEFSAAINTLQDVSATDSFFHASVDMLWDPGLFGARESGQLAVYADLLGAQAQLHQLRVELVANVVLRYLDIRMAQRQHALLQERIALSQRLVALAGVRLQQRIDSSEALHQQQLELAQLQTERAALQENQARAAHALAALLGRITPEAAWLQADANARLPSPAALQLQILPADMLRTRASVQLAQAQVEQAAAKLGRSRAALYPRFALNGSLLYSYNMTQNQHAGSDRMPQLGPVIDIPLFDWGRRKAQVDANELAMEAAVKAYRQSVLDGVAEVESALAGWAAQTVRLQSLRAMQKQLEQRSELLQRRQQLGLASDYNVLGERRASLSNASAQDVAIGAQALAYVAVFKALGGAPLPAADSAALAQPAVGAAPDAVQRPAP</sequence>
<dbReference type="Gene3D" id="2.20.200.10">
    <property type="entry name" value="Outer membrane efflux proteins (OEP)"/>
    <property type="match status" value="1"/>
</dbReference>
<dbReference type="Gene3D" id="1.20.1600.10">
    <property type="entry name" value="Outer membrane efflux proteins (OEP)"/>
    <property type="match status" value="1"/>
</dbReference>
<dbReference type="PANTHER" id="PTHR30203">
    <property type="entry name" value="OUTER MEMBRANE CATION EFFLUX PROTEIN"/>
    <property type="match status" value="1"/>
</dbReference>
<dbReference type="InterPro" id="IPR003423">
    <property type="entry name" value="OMP_efflux"/>
</dbReference>
<evidence type="ECO:0000313" key="5">
    <source>
        <dbReference type="Proteomes" id="UP000306236"/>
    </source>
</evidence>
<dbReference type="PROSITE" id="PS51257">
    <property type="entry name" value="PROKAR_LIPOPROTEIN"/>
    <property type="match status" value="1"/>
</dbReference>
<evidence type="ECO:0000256" key="3">
    <source>
        <dbReference type="SAM" id="SignalP"/>
    </source>
</evidence>
<keyword evidence="3" id="KW-0732">Signal</keyword>
<comment type="similarity">
    <text evidence="1">Belongs to the outer membrane factor (OMF) (TC 1.B.17) family.</text>
</comment>
<organism evidence="4 5">
    <name type="scientific">Lampropedia aestuarii</name>
    <dbReference type="NCBI Taxonomy" id="2562762"/>
    <lineage>
        <taxon>Bacteria</taxon>
        <taxon>Pseudomonadati</taxon>
        <taxon>Pseudomonadota</taxon>
        <taxon>Betaproteobacteria</taxon>
        <taxon>Burkholderiales</taxon>
        <taxon>Comamonadaceae</taxon>
        <taxon>Lampropedia</taxon>
    </lineage>
</organism>
<evidence type="ECO:0000256" key="2">
    <source>
        <dbReference type="SAM" id="Coils"/>
    </source>
</evidence>
<proteinExistence type="inferred from homology"/>
<dbReference type="EMBL" id="SSWX01000008">
    <property type="protein sequence ID" value="THJ33974.1"/>
    <property type="molecule type" value="Genomic_DNA"/>
</dbReference>
<keyword evidence="2" id="KW-0175">Coiled coil</keyword>
<dbReference type="SUPFAM" id="SSF56954">
    <property type="entry name" value="Outer membrane efflux proteins (OEP)"/>
    <property type="match status" value="1"/>
</dbReference>
<dbReference type="AlphaFoldDB" id="A0A4S5BMV7"/>
<protein>
    <submittedName>
        <fullName evidence="4">RND transporter</fullName>
    </submittedName>
</protein>
<dbReference type="InterPro" id="IPR010131">
    <property type="entry name" value="MdtP/NodT-like"/>
</dbReference>
<feature type="coiled-coil region" evidence="2">
    <location>
        <begin position="221"/>
        <end position="248"/>
    </location>
</feature>
<dbReference type="Proteomes" id="UP000306236">
    <property type="component" value="Unassembled WGS sequence"/>
</dbReference>
<gene>
    <name evidence="4" type="ORF">E8K88_07700</name>
</gene>
<dbReference type="PANTHER" id="PTHR30203:SF29">
    <property type="entry name" value="PROTEIN CYAE"/>
    <property type="match status" value="1"/>
</dbReference>
<evidence type="ECO:0000313" key="4">
    <source>
        <dbReference type="EMBL" id="THJ33974.1"/>
    </source>
</evidence>
<feature type="signal peptide" evidence="3">
    <location>
        <begin position="1"/>
        <end position="18"/>
    </location>
</feature>
<dbReference type="RefSeq" id="WP_136406083.1">
    <property type="nucleotide sequence ID" value="NZ_SSWX01000008.1"/>
</dbReference>
<evidence type="ECO:0000256" key="1">
    <source>
        <dbReference type="ARBA" id="ARBA00007613"/>
    </source>
</evidence>
<dbReference type="Pfam" id="PF02321">
    <property type="entry name" value="OEP"/>
    <property type="match status" value="2"/>
</dbReference>
<name>A0A4S5BMV7_9BURK</name>